<protein>
    <submittedName>
        <fullName evidence="1">Uncharacterized protein</fullName>
    </submittedName>
</protein>
<name>A0A379E009_9BACT</name>
<dbReference type="GeneID" id="91083809"/>
<gene>
    <name evidence="1" type="ORF">NCTC11157_01660</name>
</gene>
<dbReference type="Proteomes" id="UP000254072">
    <property type="component" value="Unassembled WGS sequence"/>
</dbReference>
<sequence>MIATISADIIESTSLSREDYNLLLSVIKDELSRLEISIPGAWGRIVRGDKLLFFLW</sequence>
<proteinExistence type="predicted"/>
<reference evidence="1 2" key="1">
    <citation type="submission" date="2018-06" db="EMBL/GenBank/DDBJ databases">
        <authorList>
            <consortium name="Pathogen Informatics"/>
            <person name="Doyle S."/>
        </authorList>
    </citation>
    <scope>NUCLEOTIDE SEQUENCE [LARGE SCALE GENOMIC DNA]</scope>
    <source>
        <strain evidence="1 2">NCTC11157</strain>
    </source>
</reference>
<evidence type="ECO:0000313" key="1">
    <source>
        <dbReference type="EMBL" id="SUB85919.1"/>
    </source>
</evidence>
<accession>A0A379E009</accession>
<dbReference type="AlphaFoldDB" id="A0A379E009"/>
<evidence type="ECO:0000313" key="2">
    <source>
        <dbReference type="Proteomes" id="UP000254072"/>
    </source>
</evidence>
<dbReference type="EMBL" id="UGTL01000001">
    <property type="protein sequence ID" value="SUB85919.1"/>
    <property type="molecule type" value="Genomic_DNA"/>
</dbReference>
<organism evidence="1 2">
    <name type="scientific">Prevotella disiens</name>
    <dbReference type="NCBI Taxonomy" id="28130"/>
    <lineage>
        <taxon>Bacteria</taxon>
        <taxon>Pseudomonadati</taxon>
        <taxon>Bacteroidota</taxon>
        <taxon>Bacteroidia</taxon>
        <taxon>Bacteroidales</taxon>
        <taxon>Prevotellaceae</taxon>
        <taxon>Prevotella</taxon>
    </lineage>
</organism>
<dbReference type="RefSeq" id="WP_021668156.1">
    <property type="nucleotide sequence ID" value="NZ_CAUPLV010000027.1"/>
</dbReference>